<keyword evidence="5" id="KW-0572">Peptidoglycan-anchor</keyword>
<dbReference type="PANTHER" id="PTHR48059">
    <property type="entry name" value="POLYGALACTURONASE INHIBITOR 1"/>
    <property type="match status" value="1"/>
</dbReference>
<keyword evidence="9" id="KW-1185">Reference proteome</keyword>
<accession>A0ABW1TPE5</accession>
<dbReference type="Proteomes" id="UP001596191">
    <property type="component" value="Unassembled WGS sequence"/>
</dbReference>
<dbReference type="InterPro" id="IPR032675">
    <property type="entry name" value="LRR_dom_sf"/>
</dbReference>
<dbReference type="PANTHER" id="PTHR48059:SF28">
    <property type="entry name" value="POLYGALACTURONASE INHIBITOR 1-LIKE"/>
    <property type="match status" value="1"/>
</dbReference>
<dbReference type="EMBL" id="JBHSSJ010000009">
    <property type="protein sequence ID" value="MFC6275367.1"/>
    <property type="molecule type" value="Genomic_DNA"/>
</dbReference>
<feature type="compositionally biased region" description="Low complexity" evidence="6">
    <location>
        <begin position="52"/>
        <end position="66"/>
    </location>
</feature>
<dbReference type="PROSITE" id="PS50847">
    <property type="entry name" value="GRAM_POS_ANCHORING"/>
    <property type="match status" value="1"/>
</dbReference>
<evidence type="ECO:0000256" key="1">
    <source>
        <dbReference type="ARBA" id="ARBA00004196"/>
    </source>
</evidence>
<dbReference type="InterPro" id="IPR019931">
    <property type="entry name" value="LPXTG_anchor"/>
</dbReference>
<organism evidence="8 9">
    <name type="scientific">Levilactobacillus tangyuanensis</name>
    <dbReference type="NCBI Taxonomy" id="2486021"/>
    <lineage>
        <taxon>Bacteria</taxon>
        <taxon>Bacillati</taxon>
        <taxon>Bacillota</taxon>
        <taxon>Bacilli</taxon>
        <taxon>Lactobacillales</taxon>
        <taxon>Lactobacillaceae</taxon>
        <taxon>Levilactobacillus</taxon>
    </lineage>
</organism>
<keyword evidence="2" id="KW-0134">Cell wall</keyword>
<feature type="compositionally biased region" description="Basic and acidic residues" evidence="6">
    <location>
        <begin position="92"/>
        <end position="103"/>
    </location>
</feature>
<protein>
    <submittedName>
        <fullName evidence="8">KxYKxGKxW signal peptide domain-containing protein</fullName>
    </submittedName>
</protein>
<evidence type="ECO:0000313" key="9">
    <source>
        <dbReference type="Proteomes" id="UP001596191"/>
    </source>
</evidence>
<proteinExistence type="predicted"/>
<evidence type="ECO:0000256" key="5">
    <source>
        <dbReference type="ARBA" id="ARBA00023088"/>
    </source>
</evidence>
<gene>
    <name evidence="8" type="ORF">ACFQET_07550</name>
</gene>
<dbReference type="InterPro" id="IPR022263">
    <property type="entry name" value="KxYKxGKxW"/>
</dbReference>
<dbReference type="NCBIfam" id="TIGR01167">
    <property type="entry name" value="LPXTG_anchor"/>
    <property type="match status" value="1"/>
</dbReference>
<evidence type="ECO:0000256" key="3">
    <source>
        <dbReference type="ARBA" id="ARBA00022525"/>
    </source>
</evidence>
<evidence type="ECO:0000313" key="8">
    <source>
        <dbReference type="EMBL" id="MFC6275367.1"/>
    </source>
</evidence>
<keyword evidence="4" id="KW-0732">Signal</keyword>
<reference evidence="9" key="1">
    <citation type="journal article" date="2019" name="Int. J. Syst. Evol. Microbiol.">
        <title>The Global Catalogue of Microorganisms (GCM) 10K type strain sequencing project: providing services to taxonomists for standard genome sequencing and annotation.</title>
        <authorList>
            <consortium name="The Broad Institute Genomics Platform"/>
            <consortium name="The Broad Institute Genome Sequencing Center for Infectious Disease"/>
            <person name="Wu L."/>
            <person name="Ma J."/>
        </authorList>
    </citation>
    <scope>NUCLEOTIDE SEQUENCE [LARGE SCALE GENOMIC DNA]</scope>
    <source>
        <strain evidence="9">CCM 8907</strain>
    </source>
</reference>
<dbReference type="Pfam" id="PF00746">
    <property type="entry name" value="Gram_pos_anchor"/>
    <property type="match status" value="1"/>
</dbReference>
<comment type="caution">
    <text evidence="8">The sequence shown here is derived from an EMBL/GenBank/DDBJ whole genome shotgun (WGS) entry which is preliminary data.</text>
</comment>
<keyword evidence="3" id="KW-0964">Secreted</keyword>
<dbReference type="Pfam" id="PF19258">
    <property type="entry name" value="KxYKxGKxW_sig"/>
    <property type="match status" value="1"/>
</dbReference>
<dbReference type="NCBIfam" id="TIGR03715">
    <property type="entry name" value="KxYKxGKxW"/>
    <property type="match status" value="1"/>
</dbReference>
<dbReference type="RefSeq" id="WP_125641968.1">
    <property type="nucleotide sequence ID" value="NZ_JBHSSJ010000009.1"/>
</dbReference>
<evidence type="ECO:0000256" key="6">
    <source>
        <dbReference type="SAM" id="MobiDB-lite"/>
    </source>
</evidence>
<comment type="subcellular location">
    <subcellularLocation>
        <location evidence="1">Cell envelope</location>
    </subcellularLocation>
</comment>
<dbReference type="InterPro" id="IPR051848">
    <property type="entry name" value="PGIP"/>
</dbReference>
<name>A0ABW1TPE5_9LACO</name>
<feature type="region of interest" description="Disordered" evidence="6">
    <location>
        <begin position="43"/>
        <end position="157"/>
    </location>
</feature>
<dbReference type="Gene3D" id="3.80.10.10">
    <property type="entry name" value="Ribonuclease Inhibitor"/>
    <property type="match status" value="1"/>
</dbReference>
<evidence type="ECO:0000256" key="4">
    <source>
        <dbReference type="ARBA" id="ARBA00022729"/>
    </source>
</evidence>
<evidence type="ECO:0000256" key="2">
    <source>
        <dbReference type="ARBA" id="ARBA00022512"/>
    </source>
</evidence>
<sequence>MRKHVTLNTKEHYKSYKAGKNWVFACVTVAALDFGVTGMSATASADSTTGNTSDTPSTSSQAPAAANDTETSSATLSNGTGENKDAGSGLSKDVDSGSDKGLNDDAATGVDSGADKNAGSDLNKGTGGNNTNTTNDVNTDNGGDAAGTGSVNDNAGKRSRASLAKAAVAPTYDDASVQGVNATEWLKDAGLRSLIEFDVQKSFNPASGITITDDNLSQYIDHLTSFYTDGYTGTMPTTFEGLQYFKNLTYFSFTGDVDPANYVNFSFAPKLNHFAIYSKDQATAPVDATTFMNNVLGENTALNYLYIVGYHLTGNLPNLTNYKDLNSINLSSNDLTGGLENMGTPVPGTSLNLASNKLSGPITEADLTNINYLYIGHNDFSGNLPVLRPDIVVDAQQNHFTSGQQSPTSNQTTMNQILTGGTFTITPKNRTFDPLTGLVAGVRGADGVTFDTTDPMQVYGWSNGKGSLFTVTADSSNPIGFNLTANADVPDGTYRVWALNSKTSQYAFSLEFTIVNGKDPVVVTPPTTGTTTTPTDTGDSAVTTPVTGGDGATITTGTPTKGGAAAKVTGKKAATAKKGAAAAKVTASKGNRVAYKRMDNAAKTAHVVKLANHAAANKNATTLPQTNEKSSVSAIAAGVAMAISILGLAASRKRHE</sequence>
<evidence type="ECO:0000259" key="7">
    <source>
        <dbReference type="PROSITE" id="PS50847"/>
    </source>
</evidence>
<feature type="compositionally biased region" description="Polar residues" evidence="6">
    <location>
        <begin position="68"/>
        <end position="81"/>
    </location>
</feature>
<dbReference type="SUPFAM" id="SSF52058">
    <property type="entry name" value="L domain-like"/>
    <property type="match status" value="1"/>
</dbReference>
<feature type="compositionally biased region" description="Low complexity" evidence="6">
    <location>
        <begin position="129"/>
        <end position="143"/>
    </location>
</feature>
<feature type="region of interest" description="Disordered" evidence="6">
    <location>
        <begin position="528"/>
        <end position="561"/>
    </location>
</feature>
<feature type="domain" description="Gram-positive cocci surface proteins LPxTG" evidence="7">
    <location>
        <begin position="623"/>
        <end position="656"/>
    </location>
</feature>